<dbReference type="SUPFAM" id="SSF51120">
    <property type="entry name" value="beta-Roll"/>
    <property type="match status" value="3"/>
</dbReference>
<dbReference type="GO" id="GO:0005576">
    <property type="term" value="C:extracellular region"/>
    <property type="evidence" value="ECO:0007669"/>
    <property type="project" value="UniProtKB-SubCell"/>
</dbReference>
<dbReference type="EMBL" id="RYFI01000019">
    <property type="protein sequence ID" value="RXF69934.1"/>
    <property type="molecule type" value="Genomic_DNA"/>
</dbReference>
<dbReference type="InterPro" id="IPR050557">
    <property type="entry name" value="RTX_toxin/Mannuronan_C5-epim"/>
</dbReference>
<proteinExistence type="predicted"/>
<dbReference type="AlphaFoldDB" id="A0A4Q0M9V0"/>
<evidence type="ECO:0000256" key="2">
    <source>
        <dbReference type="ARBA" id="ARBA00022525"/>
    </source>
</evidence>
<accession>A0A4Q0M9V0</accession>
<organism evidence="3 4">
    <name type="scientific">Hansschlegelia zhihuaiae</name>
    <dbReference type="NCBI Taxonomy" id="405005"/>
    <lineage>
        <taxon>Bacteria</taxon>
        <taxon>Pseudomonadati</taxon>
        <taxon>Pseudomonadota</taxon>
        <taxon>Alphaproteobacteria</taxon>
        <taxon>Hyphomicrobiales</taxon>
        <taxon>Methylopilaceae</taxon>
        <taxon>Hansschlegelia</taxon>
    </lineage>
</organism>
<dbReference type="InterPro" id="IPR011049">
    <property type="entry name" value="Serralysin-like_metalloprot_C"/>
</dbReference>
<dbReference type="OrthoDB" id="7872830at2"/>
<dbReference type="Pfam" id="PF00353">
    <property type="entry name" value="HemolysinCabind"/>
    <property type="match status" value="3"/>
</dbReference>
<dbReference type="PRINTS" id="PR00313">
    <property type="entry name" value="CABNDNGRPT"/>
</dbReference>
<keyword evidence="2" id="KW-0964">Secreted</keyword>
<dbReference type="InterPro" id="IPR001343">
    <property type="entry name" value="Hemolysn_Ca-bd"/>
</dbReference>
<comment type="subcellular location">
    <subcellularLocation>
        <location evidence="1">Secreted</location>
    </subcellularLocation>
</comment>
<dbReference type="GO" id="GO:0005509">
    <property type="term" value="F:calcium ion binding"/>
    <property type="evidence" value="ECO:0007669"/>
    <property type="project" value="InterPro"/>
</dbReference>
<sequence>MSKVTYADLADAGDTNLGIYAPRFMFGSGLLRDGAFDAFRLTGSEGVELFFGGEGFTYNEKEQPLTGTATSCEIRVDGETLATITDFTASAKQLRGLNTFEEFFEIIGKFAADGSAGEDVILGFNGNDTLRGRESSDTLIGAAGNDKMFGGADDDAMYFGQGRDSLDGGDGQDIAAFASTIFGVGKIVDLELDLRKSGFQSIEGGGSVKFYTVEGIVAGGGDDKLTGDQFGNVLGGGEGSDTLLGGAGDDTISGGGGADVLQGGEGFDTLIMGSFSGKGVNVSLANPGSQNTGEGKDRISGFENLVGTFGDDKLTGDAQANRIEGEDGDDTITGGGGLDSLLGGGGADRFVFNAKSLGVDNKAEILDFEVSLGDLIDVSGIDANTLEDANQAFSFIGTGAFTSVAGQLRWSYLGGDPNADISIEGDTNGDGAADLFIQLRAPVGALAAEDFVL</sequence>
<comment type="caution">
    <text evidence="3">The sequence shown here is derived from an EMBL/GenBank/DDBJ whole genome shotgun (WGS) entry which is preliminary data.</text>
</comment>
<protein>
    <submittedName>
        <fullName evidence="3">Calcium-binding protein</fullName>
    </submittedName>
</protein>
<dbReference type="Gene3D" id="2.150.10.10">
    <property type="entry name" value="Serralysin-like metalloprotease, C-terminal"/>
    <property type="match status" value="2"/>
</dbReference>
<dbReference type="PANTHER" id="PTHR38340">
    <property type="entry name" value="S-LAYER PROTEIN"/>
    <property type="match status" value="1"/>
</dbReference>
<keyword evidence="4" id="KW-1185">Reference proteome</keyword>
<dbReference type="Proteomes" id="UP000289708">
    <property type="component" value="Unassembled WGS sequence"/>
</dbReference>
<dbReference type="PROSITE" id="PS00330">
    <property type="entry name" value="HEMOLYSIN_CALCIUM"/>
    <property type="match status" value="3"/>
</dbReference>
<gene>
    <name evidence="3" type="ORF">EK403_17505</name>
</gene>
<evidence type="ECO:0000313" key="4">
    <source>
        <dbReference type="Proteomes" id="UP000289708"/>
    </source>
</evidence>
<evidence type="ECO:0000256" key="1">
    <source>
        <dbReference type="ARBA" id="ARBA00004613"/>
    </source>
</evidence>
<dbReference type="PANTHER" id="PTHR38340:SF1">
    <property type="entry name" value="S-LAYER PROTEIN"/>
    <property type="match status" value="1"/>
</dbReference>
<name>A0A4Q0M9V0_9HYPH</name>
<evidence type="ECO:0000313" key="3">
    <source>
        <dbReference type="EMBL" id="RXF69934.1"/>
    </source>
</evidence>
<reference evidence="3 4" key="1">
    <citation type="submission" date="2018-12" db="EMBL/GenBank/DDBJ databases">
        <title>bacterium Hansschlegelia zhihuaiae S113.</title>
        <authorList>
            <person name="He J."/>
        </authorList>
    </citation>
    <scope>NUCLEOTIDE SEQUENCE [LARGE SCALE GENOMIC DNA]</scope>
    <source>
        <strain evidence="3 4">S 113</strain>
    </source>
</reference>
<dbReference type="RefSeq" id="WP_128778763.1">
    <property type="nucleotide sequence ID" value="NZ_RYFI01000019.1"/>
</dbReference>
<dbReference type="InterPro" id="IPR018511">
    <property type="entry name" value="Hemolysin-typ_Ca-bd_CS"/>
</dbReference>